<sequence>MTMPRLSVVIPSYNQAAYLAETIESVLGQGYDNLQLMVIDGGSDDGSVGIIERYRDVLDVAISEPDGGQTEAINKGLMRADGDLVTWVCSDDTLLPGSLDAVAGAYVAAGRPAWLAGRCQQMDASGVLLGVEPRSEGITLRDALLRSPERPFAFPQPGVWWDPKLHRSLGYLDASLHYCMDFAWWLRLMSSGYSPVTVEAVLATYRMHEASKTCAQPEGFIREHLRVERFYARRLSLRERWRVFRRTAYQYRSAELARVSGRPWSSVVRRPWWLLSQQVRGRLWAGDASCSLAA</sequence>
<organism evidence="2 3">
    <name type="scientific">Mucisphaera calidilacus</name>
    <dbReference type="NCBI Taxonomy" id="2527982"/>
    <lineage>
        <taxon>Bacteria</taxon>
        <taxon>Pseudomonadati</taxon>
        <taxon>Planctomycetota</taxon>
        <taxon>Phycisphaerae</taxon>
        <taxon>Phycisphaerales</taxon>
        <taxon>Phycisphaeraceae</taxon>
        <taxon>Mucisphaera</taxon>
    </lineage>
</organism>
<feature type="domain" description="Glycosyltransferase 2-like" evidence="1">
    <location>
        <begin position="7"/>
        <end position="103"/>
    </location>
</feature>
<dbReference type="KEGG" id="mcad:Pan265_20840"/>
<dbReference type="OrthoDB" id="9784574at2"/>
<dbReference type="EMBL" id="CP036280">
    <property type="protein sequence ID" value="QDU72220.1"/>
    <property type="molecule type" value="Genomic_DNA"/>
</dbReference>
<gene>
    <name evidence="2" type="primary">pglI</name>
    <name evidence="2" type="ORF">Pan265_20840</name>
</gene>
<dbReference type="EC" id="2.4.1.293" evidence="2"/>
<dbReference type="AlphaFoldDB" id="A0A518BZ22"/>
<keyword evidence="2" id="KW-0328">Glycosyltransferase</keyword>
<proteinExistence type="predicted"/>
<dbReference type="PANTHER" id="PTHR43685:SF2">
    <property type="entry name" value="GLYCOSYLTRANSFERASE 2-LIKE DOMAIN-CONTAINING PROTEIN"/>
    <property type="match status" value="1"/>
</dbReference>
<dbReference type="CDD" id="cd06433">
    <property type="entry name" value="GT_2_WfgS_like"/>
    <property type="match status" value="1"/>
</dbReference>
<accession>A0A518BZ22</accession>
<dbReference type="Pfam" id="PF00535">
    <property type="entry name" value="Glycos_transf_2"/>
    <property type="match status" value="1"/>
</dbReference>
<dbReference type="RefSeq" id="WP_145446392.1">
    <property type="nucleotide sequence ID" value="NZ_CP036280.1"/>
</dbReference>
<name>A0A518BZ22_9BACT</name>
<dbReference type="PANTHER" id="PTHR43685">
    <property type="entry name" value="GLYCOSYLTRANSFERASE"/>
    <property type="match status" value="1"/>
</dbReference>
<evidence type="ECO:0000313" key="3">
    <source>
        <dbReference type="Proteomes" id="UP000320386"/>
    </source>
</evidence>
<keyword evidence="3" id="KW-1185">Reference proteome</keyword>
<dbReference type="InterPro" id="IPR050834">
    <property type="entry name" value="Glycosyltransf_2"/>
</dbReference>
<evidence type="ECO:0000259" key="1">
    <source>
        <dbReference type="Pfam" id="PF00535"/>
    </source>
</evidence>
<protein>
    <submittedName>
        <fullName evidence="2">GalNAc(5)-diNAcBac-PP-undecaprenol beta-1,3-glucosyltransferase</fullName>
        <ecNumber evidence="2">2.4.1.293</ecNumber>
    </submittedName>
</protein>
<dbReference type="InterPro" id="IPR029044">
    <property type="entry name" value="Nucleotide-diphossugar_trans"/>
</dbReference>
<dbReference type="InterPro" id="IPR001173">
    <property type="entry name" value="Glyco_trans_2-like"/>
</dbReference>
<dbReference type="Proteomes" id="UP000320386">
    <property type="component" value="Chromosome"/>
</dbReference>
<dbReference type="Gene3D" id="3.90.550.10">
    <property type="entry name" value="Spore Coat Polysaccharide Biosynthesis Protein SpsA, Chain A"/>
    <property type="match status" value="1"/>
</dbReference>
<reference evidence="2 3" key="1">
    <citation type="submission" date="2019-02" db="EMBL/GenBank/DDBJ databases">
        <title>Deep-cultivation of Planctomycetes and their phenomic and genomic characterization uncovers novel biology.</title>
        <authorList>
            <person name="Wiegand S."/>
            <person name="Jogler M."/>
            <person name="Boedeker C."/>
            <person name="Pinto D."/>
            <person name="Vollmers J."/>
            <person name="Rivas-Marin E."/>
            <person name="Kohn T."/>
            <person name="Peeters S.H."/>
            <person name="Heuer A."/>
            <person name="Rast P."/>
            <person name="Oberbeckmann S."/>
            <person name="Bunk B."/>
            <person name="Jeske O."/>
            <person name="Meyerdierks A."/>
            <person name="Storesund J.E."/>
            <person name="Kallscheuer N."/>
            <person name="Luecker S."/>
            <person name="Lage O.M."/>
            <person name="Pohl T."/>
            <person name="Merkel B.J."/>
            <person name="Hornburger P."/>
            <person name="Mueller R.-W."/>
            <person name="Bruemmer F."/>
            <person name="Labrenz M."/>
            <person name="Spormann A.M."/>
            <person name="Op den Camp H."/>
            <person name="Overmann J."/>
            <person name="Amann R."/>
            <person name="Jetten M.S.M."/>
            <person name="Mascher T."/>
            <person name="Medema M.H."/>
            <person name="Devos D.P."/>
            <person name="Kaster A.-K."/>
            <person name="Ovreas L."/>
            <person name="Rohde M."/>
            <person name="Galperin M.Y."/>
            <person name="Jogler C."/>
        </authorList>
    </citation>
    <scope>NUCLEOTIDE SEQUENCE [LARGE SCALE GENOMIC DNA]</scope>
    <source>
        <strain evidence="2 3">Pan265</strain>
    </source>
</reference>
<dbReference type="SUPFAM" id="SSF53448">
    <property type="entry name" value="Nucleotide-diphospho-sugar transferases"/>
    <property type="match status" value="1"/>
</dbReference>
<dbReference type="GO" id="GO:0016757">
    <property type="term" value="F:glycosyltransferase activity"/>
    <property type="evidence" value="ECO:0007669"/>
    <property type="project" value="UniProtKB-KW"/>
</dbReference>
<evidence type="ECO:0000313" key="2">
    <source>
        <dbReference type="EMBL" id="QDU72220.1"/>
    </source>
</evidence>
<keyword evidence="2" id="KW-0808">Transferase</keyword>